<evidence type="ECO:0000256" key="2">
    <source>
        <dbReference type="ARBA" id="ARBA00022723"/>
    </source>
</evidence>
<evidence type="ECO:0000259" key="5">
    <source>
        <dbReference type="PROSITE" id="PS51379"/>
    </source>
</evidence>
<keyword evidence="3" id="KW-0408">Iron</keyword>
<dbReference type="OrthoDB" id="5241828at2"/>
<dbReference type="InterPro" id="IPR024185">
    <property type="entry name" value="FTHF_cligase-like_sf"/>
</dbReference>
<accession>A4J1M5</accession>
<keyword evidence="1" id="KW-0004">4Fe-4S</keyword>
<dbReference type="EMBL" id="CP000612">
    <property type="protein sequence ID" value="ABO48978.1"/>
    <property type="molecule type" value="Genomic_DNA"/>
</dbReference>
<reference evidence="6 7" key="1">
    <citation type="submission" date="2007-03" db="EMBL/GenBank/DDBJ databases">
        <title>Complete sequence of Desulfotomaculum reducens MI-1.</title>
        <authorList>
            <consortium name="US DOE Joint Genome Institute"/>
            <person name="Copeland A."/>
            <person name="Lucas S."/>
            <person name="Lapidus A."/>
            <person name="Barry K."/>
            <person name="Detter J.C."/>
            <person name="Glavina del Rio T."/>
            <person name="Hammon N."/>
            <person name="Israni S."/>
            <person name="Dalin E."/>
            <person name="Tice H."/>
            <person name="Pitluck S."/>
            <person name="Sims D."/>
            <person name="Brettin T."/>
            <person name="Bruce D."/>
            <person name="Han C."/>
            <person name="Tapia R."/>
            <person name="Schmutz J."/>
            <person name="Larimer F."/>
            <person name="Land M."/>
            <person name="Hauser L."/>
            <person name="Kyrpides N."/>
            <person name="Kim E."/>
            <person name="Tebo B.M."/>
            <person name="Richardson P."/>
        </authorList>
    </citation>
    <scope>NUCLEOTIDE SEQUENCE [LARGE SCALE GENOMIC DNA]</scope>
    <source>
        <strain evidence="6 7">MI-1</strain>
    </source>
</reference>
<dbReference type="PROSITE" id="PS51379">
    <property type="entry name" value="4FE4S_FER_2"/>
    <property type="match status" value="1"/>
</dbReference>
<name>A4J1M5_DESRM</name>
<dbReference type="Pfam" id="PF13183">
    <property type="entry name" value="Fer4_8"/>
    <property type="match status" value="1"/>
</dbReference>
<dbReference type="PANTHER" id="PTHR47153">
    <property type="entry name" value="LACTATE UTILIZATION PROTEIN B"/>
    <property type="match status" value="1"/>
</dbReference>
<dbReference type="GO" id="GO:0046872">
    <property type="term" value="F:metal ion binding"/>
    <property type="evidence" value="ECO:0007669"/>
    <property type="project" value="UniProtKB-KW"/>
</dbReference>
<sequence>MNTTAKAEKILGQIQAQRETLLADYSTLAQKVQNLKSSTARELNKMVGRATTMLKVKGCQVFLAKDPSEAREQVLKILSTNQKALISKDPIFTEINLHQFLQEKNVKLVQTDLGERVAPLSIDVHPRMASINTSVMDKEHLLQLKNDIREESSQTDFGITGADAIIAETGTIALLESEGNVRLTSNLPYNHIVIAGVEKIVPTLEDALTVCRTSSIYGLGKDLLNYISFISGPSRTADIEFRMVQGMHGPKEVYVILVDNGRMAASKKGEFDALKCLHCGGCLVDCPAYLKKGLKFGYHYSGKRKAILSKFLSGESSPYQEECTYCLDCEKCNTICPVGLKI</sequence>
<dbReference type="KEGG" id="drm:Dred_0432"/>
<dbReference type="SUPFAM" id="SSF46548">
    <property type="entry name" value="alpha-helical ferredoxin"/>
    <property type="match status" value="1"/>
</dbReference>
<dbReference type="Gene3D" id="3.30.70.20">
    <property type="match status" value="1"/>
</dbReference>
<dbReference type="Gene3D" id="3.40.50.10420">
    <property type="entry name" value="NagB/RpiA/CoA transferase-like"/>
    <property type="match status" value="1"/>
</dbReference>
<organism evidence="6 7">
    <name type="scientific">Desulforamulus reducens (strain ATCC BAA-1160 / DSM 100696 / MI-1)</name>
    <name type="common">Desulfotomaculum reducens</name>
    <dbReference type="NCBI Taxonomy" id="349161"/>
    <lineage>
        <taxon>Bacteria</taxon>
        <taxon>Bacillati</taxon>
        <taxon>Bacillota</taxon>
        <taxon>Clostridia</taxon>
        <taxon>Eubacteriales</taxon>
        <taxon>Peptococcaceae</taxon>
        <taxon>Desulforamulus</taxon>
    </lineage>
</organism>
<dbReference type="InterPro" id="IPR037171">
    <property type="entry name" value="NagB/RpiA_transferase-like"/>
</dbReference>
<dbReference type="GO" id="GO:0051539">
    <property type="term" value="F:4 iron, 4 sulfur cluster binding"/>
    <property type="evidence" value="ECO:0007669"/>
    <property type="project" value="UniProtKB-KW"/>
</dbReference>
<dbReference type="Proteomes" id="UP000001556">
    <property type="component" value="Chromosome"/>
</dbReference>
<evidence type="ECO:0000256" key="4">
    <source>
        <dbReference type="ARBA" id="ARBA00023014"/>
    </source>
</evidence>
<gene>
    <name evidence="6" type="ordered locus">Dred_0432</name>
</gene>
<dbReference type="InterPro" id="IPR017896">
    <property type="entry name" value="4Fe4S_Fe-S-bd"/>
</dbReference>
<protein>
    <recommendedName>
        <fullName evidence="5">4Fe-4S ferredoxin-type domain-containing protein</fullName>
    </recommendedName>
</protein>
<keyword evidence="4" id="KW-0411">Iron-sulfur</keyword>
<proteinExistence type="predicted"/>
<evidence type="ECO:0000313" key="6">
    <source>
        <dbReference type="EMBL" id="ABO48978.1"/>
    </source>
</evidence>
<dbReference type="AlphaFoldDB" id="A4J1M5"/>
<feature type="domain" description="4Fe-4S ferredoxin-type" evidence="5">
    <location>
        <begin position="267"/>
        <end position="287"/>
    </location>
</feature>
<dbReference type="RefSeq" id="WP_011876816.1">
    <property type="nucleotide sequence ID" value="NC_009253.1"/>
</dbReference>
<dbReference type="SUPFAM" id="SSF100950">
    <property type="entry name" value="NagB/RpiA/CoA transferase-like"/>
    <property type="match status" value="1"/>
</dbReference>
<dbReference type="InterPro" id="IPR004452">
    <property type="entry name" value="LutB/LldF"/>
</dbReference>
<evidence type="ECO:0000256" key="1">
    <source>
        <dbReference type="ARBA" id="ARBA00022485"/>
    </source>
</evidence>
<dbReference type="PANTHER" id="PTHR47153:SF2">
    <property type="entry name" value="LACTATE UTILIZATION PROTEIN B"/>
    <property type="match status" value="1"/>
</dbReference>
<dbReference type="eggNOG" id="COG1139">
    <property type="taxonomic scope" value="Bacteria"/>
</dbReference>
<dbReference type="GO" id="GO:0006089">
    <property type="term" value="P:lactate metabolic process"/>
    <property type="evidence" value="ECO:0007669"/>
    <property type="project" value="InterPro"/>
</dbReference>
<dbReference type="PROSITE" id="PS00198">
    <property type="entry name" value="4FE4S_FER_1"/>
    <property type="match status" value="1"/>
</dbReference>
<dbReference type="InterPro" id="IPR003741">
    <property type="entry name" value="LUD_dom"/>
</dbReference>
<dbReference type="InterPro" id="IPR017900">
    <property type="entry name" value="4Fe4S_Fe_S_CS"/>
</dbReference>
<dbReference type="HOGENOM" id="CLU_027059_3_0_9"/>
<keyword evidence="2" id="KW-0479">Metal-binding</keyword>
<evidence type="ECO:0000313" key="7">
    <source>
        <dbReference type="Proteomes" id="UP000001556"/>
    </source>
</evidence>
<dbReference type="Pfam" id="PF02589">
    <property type="entry name" value="LUD_dom"/>
    <property type="match status" value="1"/>
</dbReference>
<dbReference type="STRING" id="349161.Dred_0432"/>
<keyword evidence="7" id="KW-1185">Reference proteome</keyword>
<evidence type="ECO:0000256" key="3">
    <source>
        <dbReference type="ARBA" id="ARBA00023004"/>
    </source>
</evidence>